<reference evidence="2 3" key="1">
    <citation type="submission" date="2016-04" db="EMBL/GenBank/DDBJ databases">
        <title>A degradative enzymes factory behind the ericoid mycorrhizal symbiosis.</title>
        <authorList>
            <consortium name="DOE Joint Genome Institute"/>
            <person name="Martino E."/>
            <person name="Morin E."/>
            <person name="Grelet G."/>
            <person name="Kuo A."/>
            <person name="Kohler A."/>
            <person name="Daghino S."/>
            <person name="Barry K."/>
            <person name="Choi C."/>
            <person name="Cichocki N."/>
            <person name="Clum A."/>
            <person name="Copeland A."/>
            <person name="Hainaut M."/>
            <person name="Haridas S."/>
            <person name="Labutti K."/>
            <person name="Lindquist E."/>
            <person name="Lipzen A."/>
            <person name="Khouja H.-R."/>
            <person name="Murat C."/>
            <person name="Ohm R."/>
            <person name="Olson A."/>
            <person name="Spatafora J."/>
            <person name="Veneault-Fourrey C."/>
            <person name="Henrissat B."/>
            <person name="Grigoriev I."/>
            <person name="Martin F."/>
            <person name="Perotto S."/>
        </authorList>
    </citation>
    <scope>NUCLEOTIDE SEQUENCE [LARGE SCALE GENOMIC DNA]</scope>
    <source>
        <strain evidence="2 3">E</strain>
    </source>
</reference>
<name>A0A2J6T6K5_9HELO</name>
<dbReference type="STRING" id="1095630.A0A2J6T6K5"/>
<accession>A0A2J6T6K5</accession>
<dbReference type="AlphaFoldDB" id="A0A2J6T6K5"/>
<dbReference type="InParanoid" id="A0A2J6T6K5"/>
<feature type="compositionally biased region" description="Low complexity" evidence="1">
    <location>
        <begin position="285"/>
        <end position="303"/>
    </location>
</feature>
<feature type="region of interest" description="Disordered" evidence="1">
    <location>
        <begin position="282"/>
        <end position="350"/>
    </location>
</feature>
<gene>
    <name evidence="2" type="ORF">K444DRAFT_724152</name>
</gene>
<protein>
    <submittedName>
        <fullName evidence="2">Uncharacterized protein</fullName>
    </submittedName>
</protein>
<evidence type="ECO:0000313" key="2">
    <source>
        <dbReference type="EMBL" id="PMD58644.1"/>
    </source>
</evidence>
<evidence type="ECO:0000313" key="3">
    <source>
        <dbReference type="Proteomes" id="UP000235371"/>
    </source>
</evidence>
<organism evidence="2 3">
    <name type="scientific">Hyaloscypha bicolor E</name>
    <dbReference type="NCBI Taxonomy" id="1095630"/>
    <lineage>
        <taxon>Eukaryota</taxon>
        <taxon>Fungi</taxon>
        <taxon>Dikarya</taxon>
        <taxon>Ascomycota</taxon>
        <taxon>Pezizomycotina</taxon>
        <taxon>Leotiomycetes</taxon>
        <taxon>Helotiales</taxon>
        <taxon>Hyaloscyphaceae</taxon>
        <taxon>Hyaloscypha</taxon>
        <taxon>Hyaloscypha bicolor</taxon>
    </lineage>
</organism>
<evidence type="ECO:0000256" key="1">
    <source>
        <dbReference type="SAM" id="MobiDB-lite"/>
    </source>
</evidence>
<dbReference type="EMBL" id="KZ613817">
    <property type="protein sequence ID" value="PMD58644.1"/>
    <property type="molecule type" value="Genomic_DNA"/>
</dbReference>
<keyword evidence="3" id="KW-1185">Reference proteome</keyword>
<dbReference type="Proteomes" id="UP000235371">
    <property type="component" value="Unassembled WGS sequence"/>
</dbReference>
<dbReference type="RefSeq" id="XP_024735548.1">
    <property type="nucleotide sequence ID" value="XM_024888607.1"/>
</dbReference>
<proteinExistence type="predicted"/>
<sequence length="483" mass="53624">MGDSIGPSTEECAATLGPCLKFGDQHFWLANLHVFIKLKRGETNAQQHVLHPGLLDKHACGHLTGKGHVRFGTLYAFSANDLTTTRPSSHPFWKMFPEIPQVVTDWVLIDDYGHIEENEIGDQEPFLNTLRMPGPGRGDPYVTVVNHSPVLPEAKVHTTGRTSGRRSGQICEIPAYLDADASRRSTKPTRECGIGVPGDSGAPVIDSDTNFLYGQIWGRNKYWGPGPRVAYFTAISDISEDIKEKCPQLTSTLELPQRCNRERSLASELYCPECAHPVENPTLHSSGDGSDEMSMMSVSSPSEFNSLFDDPSDINPLEHNSTDGNPPDLQDSDMISSDSDERMSTNSRDAQVSFSPMNQQAFGEEIDQSYVVPNDQFALGMDQFHDDSDYEFTVNGRPLSILEDDSEEDDIARSSAYKKTLHYSVPYNKVPSSWVMVHSKPKATTKRLSKVASKAMTQPRKETRSLLHSFLKTTEFFQGLALT</sequence>
<dbReference type="GeneID" id="36596683"/>
<dbReference type="OrthoDB" id="3565044at2759"/>